<dbReference type="CDD" id="cd22967">
    <property type="entry name" value="DD_AK7"/>
    <property type="match status" value="1"/>
</dbReference>
<dbReference type="InterPro" id="IPR047499">
    <property type="entry name" value="DD_AK7"/>
</dbReference>
<feature type="domain" description="Poly(A) polymerase RNA-binding" evidence="20">
    <location>
        <begin position="998"/>
        <end position="1066"/>
    </location>
</feature>
<keyword evidence="17" id="KW-0175">Coiled coil</keyword>
<dbReference type="OrthoDB" id="10262413at2759"/>
<dbReference type="PANTHER" id="PTHR10682">
    <property type="entry name" value="POLY A POLYMERASE"/>
    <property type="match status" value="1"/>
</dbReference>
<evidence type="ECO:0000256" key="4">
    <source>
        <dbReference type="ARBA" id="ARBA00010912"/>
    </source>
</evidence>
<dbReference type="InterPro" id="IPR036291">
    <property type="entry name" value="NAD(P)-bd_dom_sf"/>
</dbReference>
<evidence type="ECO:0000256" key="14">
    <source>
        <dbReference type="ARBA" id="ARBA00023211"/>
    </source>
</evidence>
<dbReference type="PANTHER" id="PTHR10682:SF9">
    <property type="entry name" value="POLY(A) POLYMERASE ALPHA"/>
    <property type="match status" value="1"/>
</dbReference>
<evidence type="ECO:0000256" key="18">
    <source>
        <dbReference type="SAM" id="MobiDB-lite"/>
    </source>
</evidence>
<dbReference type="SUPFAM" id="SSF51735">
    <property type="entry name" value="NAD(P)-binding Rossmann-fold domains"/>
    <property type="match status" value="1"/>
</dbReference>
<keyword evidence="9" id="KW-0547">Nucleotide-binding</keyword>
<evidence type="ECO:0000256" key="11">
    <source>
        <dbReference type="ARBA" id="ARBA00022840"/>
    </source>
</evidence>
<reference evidence="24" key="1">
    <citation type="submission" date="2017-11" db="EMBL/GenBank/DDBJ databases">
        <authorList>
            <person name="Lima N.C."/>
            <person name="Parody-Merino A.M."/>
            <person name="Battley P.F."/>
            <person name="Fidler A.E."/>
            <person name="Prosdocimi F."/>
        </authorList>
    </citation>
    <scope>NUCLEOTIDE SEQUENCE [LARGE SCALE GENOMIC DNA]</scope>
</reference>
<reference evidence="24" key="2">
    <citation type="submission" date="2017-12" db="EMBL/GenBank/DDBJ databases">
        <title>Genome sequence of the Bar-tailed Godwit (Limosa lapponica baueri).</title>
        <authorList>
            <person name="Lima N.C.B."/>
            <person name="Parody-Merino A.M."/>
            <person name="Battley P.F."/>
            <person name="Fidler A.E."/>
            <person name="Prosdocimi F."/>
        </authorList>
    </citation>
    <scope>NUCLEOTIDE SEQUENCE [LARGE SCALE GENOMIC DNA]</scope>
</reference>
<proteinExistence type="inferred from homology"/>
<protein>
    <recommendedName>
        <fullName evidence="5">polynucleotide adenylyltransferase</fullName>
        <ecNumber evidence="5">2.7.7.19</ecNumber>
    </recommendedName>
</protein>
<dbReference type="SUPFAM" id="SSF55003">
    <property type="entry name" value="PAP/Archaeal CCA-adding enzyme, C-terminal domain"/>
    <property type="match status" value="1"/>
</dbReference>
<dbReference type="Pfam" id="PF05186">
    <property type="entry name" value="Dpy-30"/>
    <property type="match status" value="1"/>
</dbReference>
<dbReference type="InterPro" id="IPR007012">
    <property type="entry name" value="PolA_pol_cen_dom"/>
</dbReference>
<evidence type="ECO:0000256" key="10">
    <source>
        <dbReference type="ARBA" id="ARBA00022777"/>
    </source>
</evidence>
<dbReference type="CDD" id="cd01428">
    <property type="entry name" value="ADK"/>
    <property type="match status" value="1"/>
</dbReference>
<feature type="region of interest" description="Disordered" evidence="18">
    <location>
        <begin position="1327"/>
        <end position="1358"/>
    </location>
</feature>
<evidence type="ECO:0000256" key="5">
    <source>
        <dbReference type="ARBA" id="ARBA00012388"/>
    </source>
</evidence>
<feature type="coiled-coil region" evidence="17">
    <location>
        <begin position="536"/>
        <end position="574"/>
    </location>
</feature>
<feature type="region of interest" description="Disordered" evidence="18">
    <location>
        <begin position="1231"/>
        <end position="1315"/>
    </location>
</feature>
<dbReference type="SUPFAM" id="SSF81631">
    <property type="entry name" value="PAP/OAS1 substrate-binding domain"/>
    <property type="match status" value="1"/>
</dbReference>
<dbReference type="Gene3D" id="3.40.50.300">
    <property type="entry name" value="P-loop containing nucleotide triphosphate hydrolases"/>
    <property type="match status" value="1"/>
</dbReference>
<dbReference type="InterPro" id="IPR048840">
    <property type="entry name" value="PolA_pol_NTPase"/>
</dbReference>
<evidence type="ECO:0000259" key="21">
    <source>
        <dbReference type="Pfam" id="PF04928"/>
    </source>
</evidence>
<dbReference type="InterPro" id="IPR000477">
    <property type="entry name" value="RT_dom"/>
</dbReference>
<comment type="similarity">
    <text evidence="4">Belongs to the poly(A) polymerase family.</text>
</comment>
<feature type="domain" description="Reverse transcriptase" evidence="19">
    <location>
        <begin position="1122"/>
        <end position="1214"/>
    </location>
</feature>
<keyword evidence="12" id="KW-0460">Magnesium</keyword>
<name>A0A2I0TVU8_LIMLA</name>
<feature type="domain" description="Poly(A) polymerase nucleotidyltransferase" evidence="22">
    <location>
        <begin position="774"/>
        <end position="846"/>
    </location>
</feature>
<sequence>MAEGPAPSCRVFLNHLDSYCGRSIGEYLSRCVVGASLESIEEEEEEDENNSAAEVSSKPKEGVYQVVGTLSEPGSTKPHFAEETYAVSSQEELLSHLLECKIVLYNITEDANQIEEATWAASALHTEIANFATPKLFILISTIMSWAKSKPPDPEDPEIPFTDEDYRRRKSHPNFIDHINAEKLILKLGKTIGWLNETPAIPVFGDGNNFIPTIHVLDLAAVLQNIADHRPRSRYILAVDASMHTLQEIIKCISKNVGPGKIEKIPKENAFLSKELTQMHLDMLLVNLRMESMFLKETFNIKWVAQAGLVENIERIVKEYKQSRGLLEEIVASKDSVGEEGEDDEEEKEGKNAEAAQELLDEIKENMEQNSGHLDDQYIIKFVKDKLKSMPCSNQGYVLDGFPKTYDQAKDLFNLESEEDEEEIKSKIPKFNKLITPEFVISLTASDQFLINRIINLPESVVAGTHYTQDRFLQSLNLFRELNTEDETVLNYFDELEIHPQFIDVAKFEDLENRFIVKEIIKEIGEPRNYGLTDEEKEILERKAAEERLVKEAQEKAEQERREAEERAERMANWEEWNKHLEEVKRQEQELLEAQSIPLRNYLMKNVMPTLMQGINECCRIRPDDPVDFLRNNPISCAFSHTAKTIIARKESRTIIYSIETDFSGIWISCMLPVQVTIYHKAAEDEIIVDAFMHLDNIFDPVTTQGSQTQQLQKHYGITSPISLAAPKEIDCMLTQKLIETLKPYGVFEEEEELQRRILILGKLNNLVKEWIREISESKAVEEAFVPVIKLCFDGIEIDILFARLALQTIPEDLDLRDDSLLKNLDIRCIRSLNGCRVTDEILHLVPNIDNFRLTLRAIKLWAKRHNIYSNILGFLGGVSWAMLVARTCQLYPNAIASTLVHKFFLVFSKWEWPNPVLLKQPEECNLNLPVWDPRVNPSDRYHLMPIITPAYPQQNSTYNVSVSTRMVMVEEFKQGLAITDEILLSKAEWSKLFEAPNFFQKYKHYIVLLASAPTEKQRLEWVGLVESKIRILVGNLEKNEFITLAHVNPQSFPAPKENPDKEEYRTMWVIGLVFKKTENSENLSVDLTYDIQSFTDTVYRQAINSKMFEMDMKIAARHVKRGRPRKYRPLSLTSVLGKVMEQLVLDVISNHVEEKKVIGSGQHGFIKGKSCLTNMVVCYSGMTGWVDEGRSVDIVYLDFSKAFNTVSHNILTEGIRLTALNDNSLDLSMDSDNSTSVPSPTSAMKTSPLNSSGSSQGRSSPAPAVTAASVTNIQASEVTVPQINSSESSGGTSNESIPQTATQPAISPPPKPTISRVVSSAYLLNPSPRTSGSVATKMPSPVTAVKRTSSPHKEDSPKKMKIEEFLGLFAFQQDEISEDTSCIDLNEDEKMETKEQLDTEVNVNSQTETLQTTSLQAPQGTVLGPVLFNIFVNDPDEGIDCTLSLQITPSCVGVFICLRVERLCRGIWTGWINGPRPNEMRFNKAKCWVLPLGHTNSMQCYRLEEEWLELPGRKGPGGVGRLSAEREPAVCPGGQEGQQHPGLCQEYRGQQD</sequence>
<evidence type="ECO:0000256" key="3">
    <source>
        <dbReference type="ARBA" id="ARBA00004123"/>
    </source>
</evidence>
<dbReference type="GO" id="GO:0046872">
    <property type="term" value="F:metal ion binding"/>
    <property type="evidence" value="ECO:0007669"/>
    <property type="project" value="UniProtKB-KW"/>
</dbReference>
<keyword evidence="15" id="KW-0539">Nucleus</keyword>
<dbReference type="InterPro" id="IPR007858">
    <property type="entry name" value="Dpy-30_motif"/>
</dbReference>
<evidence type="ECO:0000259" key="19">
    <source>
        <dbReference type="Pfam" id="PF00078"/>
    </source>
</evidence>
<dbReference type="InterPro" id="IPR011068">
    <property type="entry name" value="NuclTrfase_I-like_C"/>
</dbReference>
<dbReference type="SUPFAM" id="SSF52540">
    <property type="entry name" value="P-loop containing nucleoside triphosphate hydrolases"/>
    <property type="match status" value="1"/>
</dbReference>
<feature type="compositionally biased region" description="Acidic residues" evidence="18">
    <location>
        <begin position="338"/>
        <end position="347"/>
    </location>
</feature>
<dbReference type="GO" id="GO:0031123">
    <property type="term" value="P:RNA 3'-end processing"/>
    <property type="evidence" value="ECO:0007669"/>
    <property type="project" value="InterPro"/>
</dbReference>
<evidence type="ECO:0000256" key="7">
    <source>
        <dbReference type="ARBA" id="ARBA00022679"/>
    </source>
</evidence>
<dbReference type="Pfam" id="PF04928">
    <property type="entry name" value="PAP_central"/>
    <property type="match status" value="1"/>
</dbReference>
<dbReference type="Pfam" id="PF20750">
    <property type="entry name" value="PAP_NTPase"/>
    <property type="match status" value="1"/>
</dbReference>
<evidence type="ECO:0000256" key="12">
    <source>
        <dbReference type="ARBA" id="ARBA00022842"/>
    </source>
</evidence>
<evidence type="ECO:0000256" key="16">
    <source>
        <dbReference type="ARBA" id="ARBA00048830"/>
    </source>
</evidence>
<evidence type="ECO:0000313" key="24">
    <source>
        <dbReference type="Proteomes" id="UP000233556"/>
    </source>
</evidence>
<keyword evidence="24" id="KW-1185">Reference proteome</keyword>
<dbReference type="GO" id="GO:0005524">
    <property type="term" value="F:ATP binding"/>
    <property type="evidence" value="ECO:0007669"/>
    <property type="project" value="UniProtKB-KW"/>
</dbReference>
<keyword evidence="10" id="KW-0418">Kinase</keyword>
<comment type="cofactor">
    <cofactor evidence="2">
        <name>Mg(2+)</name>
        <dbReference type="ChEBI" id="CHEBI:18420"/>
    </cofactor>
</comment>
<evidence type="ECO:0000259" key="22">
    <source>
        <dbReference type="Pfam" id="PF20750"/>
    </source>
</evidence>
<dbReference type="Pfam" id="PF00406">
    <property type="entry name" value="ADK"/>
    <property type="match status" value="1"/>
</dbReference>
<comment type="subcellular location">
    <subcellularLocation>
        <location evidence="3">Nucleus</location>
    </subcellularLocation>
</comment>
<dbReference type="GO" id="GO:0006397">
    <property type="term" value="P:mRNA processing"/>
    <property type="evidence" value="ECO:0007669"/>
    <property type="project" value="UniProtKB-KW"/>
</dbReference>
<dbReference type="InterPro" id="IPR000850">
    <property type="entry name" value="Adenylat/UMP-CMP_kin"/>
</dbReference>
<dbReference type="Gene3D" id="1.10.1410.10">
    <property type="match status" value="2"/>
</dbReference>
<dbReference type="EC" id="2.7.7.19" evidence="5"/>
<dbReference type="Gene3D" id="3.30.70.590">
    <property type="entry name" value="Poly(A) polymerase predicted RNA binding domain"/>
    <property type="match status" value="1"/>
</dbReference>
<dbReference type="GO" id="GO:0005634">
    <property type="term" value="C:nucleus"/>
    <property type="evidence" value="ECO:0007669"/>
    <property type="project" value="UniProtKB-SubCell"/>
</dbReference>
<evidence type="ECO:0000256" key="9">
    <source>
        <dbReference type="ARBA" id="ARBA00022741"/>
    </source>
</evidence>
<gene>
    <name evidence="23" type="ORF">llap_11855</name>
</gene>
<dbReference type="GO" id="GO:0003723">
    <property type="term" value="F:RNA binding"/>
    <property type="evidence" value="ECO:0007669"/>
    <property type="project" value="UniProtKB-KW"/>
</dbReference>
<keyword evidence="7" id="KW-0808">Transferase</keyword>
<dbReference type="GO" id="GO:0019205">
    <property type="term" value="F:nucleobase-containing compound kinase activity"/>
    <property type="evidence" value="ECO:0007669"/>
    <property type="project" value="InterPro"/>
</dbReference>
<keyword evidence="13" id="KW-0694">RNA-binding</keyword>
<evidence type="ECO:0000313" key="23">
    <source>
        <dbReference type="EMBL" id="PKU37843.1"/>
    </source>
</evidence>
<feature type="region of interest" description="Disordered" evidence="18">
    <location>
        <begin position="333"/>
        <end position="354"/>
    </location>
</feature>
<dbReference type="FunFam" id="3.30.70.590:FF:000001">
    <property type="entry name" value="Putative poly(A) polymerase gamma"/>
    <property type="match status" value="1"/>
</dbReference>
<keyword evidence="6" id="KW-0507">mRNA processing</keyword>
<evidence type="ECO:0000259" key="20">
    <source>
        <dbReference type="Pfam" id="PF04926"/>
    </source>
</evidence>
<evidence type="ECO:0000256" key="8">
    <source>
        <dbReference type="ARBA" id="ARBA00022723"/>
    </source>
</evidence>
<evidence type="ECO:0000256" key="1">
    <source>
        <dbReference type="ARBA" id="ARBA00001936"/>
    </source>
</evidence>
<dbReference type="InterPro" id="IPR043519">
    <property type="entry name" value="NT_sf"/>
</dbReference>
<evidence type="ECO:0000256" key="15">
    <source>
        <dbReference type="ARBA" id="ARBA00023242"/>
    </source>
</evidence>
<dbReference type="Pfam" id="PF04926">
    <property type="entry name" value="PAP_RNA-bind"/>
    <property type="match status" value="1"/>
</dbReference>
<dbReference type="Gene3D" id="1.20.890.10">
    <property type="entry name" value="cAMP-dependent protein kinase regulatory subunit, dimerization-anchoring domain"/>
    <property type="match status" value="1"/>
</dbReference>
<organism evidence="23 24">
    <name type="scientific">Limosa lapponica baueri</name>
    <dbReference type="NCBI Taxonomy" id="1758121"/>
    <lineage>
        <taxon>Eukaryota</taxon>
        <taxon>Metazoa</taxon>
        <taxon>Chordata</taxon>
        <taxon>Craniata</taxon>
        <taxon>Vertebrata</taxon>
        <taxon>Euteleostomi</taxon>
        <taxon>Archelosauria</taxon>
        <taxon>Archosauria</taxon>
        <taxon>Dinosauria</taxon>
        <taxon>Saurischia</taxon>
        <taxon>Theropoda</taxon>
        <taxon>Coelurosauria</taxon>
        <taxon>Aves</taxon>
        <taxon>Neognathae</taxon>
        <taxon>Neoaves</taxon>
        <taxon>Charadriiformes</taxon>
        <taxon>Scolopacidae</taxon>
        <taxon>Limosa</taxon>
    </lineage>
</organism>
<keyword evidence="14" id="KW-0464">Manganese</keyword>
<dbReference type="GO" id="GO:1990817">
    <property type="term" value="F:poly(A) RNA polymerase activity"/>
    <property type="evidence" value="ECO:0007669"/>
    <property type="project" value="UniProtKB-EC"/>
</dbReference>
<keyword evidence="8" id="KW-0479">Metal-binding</keyword>
<feature type="compositionally biased region" description="Low complexity" evidence="18">
    <location>
        <begin position="1284"/>
        <end position="1298"/>
    </location>
</feature>
<dbReference type="FunFam" id="1.10.1410.10:FF:000001">
    <property type="entry name" value="Putative poly(A) polymerase gamma"/>
    <property type="match status" value="1"/>
</dbReference>
<dbReference type="Proteomes" id="UP000233556">
    <property type="component" value="Unassembled WGS sequence"/>
</dbReference>
<dbReference type="InterPro" id="IPR007010">
    <property type="entry name" value="PolA_pol_RNA-bd_dom"/>
</dbReference>
<dbReference type="Pfam" id="PF00078">
    <property type="entry name" value="RVT_1"/>
    <property type="match status" value="1"/>
</dbReference>
<comment type="catalytic activity">
    <reaction evidence="16">
        <text>RNA(n) + ATP = RNA(n)-3'-adenine ribonucleotide + diphosphate</text>
        <dbReference type="Rhea" id="RHEA:11332"/>
        <dbReference type="Rhea" id="RHEA-COMP:14527"/>
        <dbReference type="Rhea" id="RHEA-COMP:17347"/>
        <dbReference type="ChEBI" id="CHEBI:30616"/>
        <dbReference type="ChEBI" id="CHEBI:33019"/>
        <dbReference type="ChEBI" id="CHEBI:140395"/>
        <dbReference type="ChEBI" id="CHEBI:173115"/>
        <dbReference type="EC" id="2.7.7.19"/>
    </reaction>
</comment>
<dbReference type="EMBL" id="KZ506953">
    <property type="protein sequence ID" value="PKU37843.1"/>
    <property type="molecule type" value="Genomic_DNA"/>
</dbReference>
<feature type="region of interest" description="Disordered" evidence="18">
    <location>
        <begin position="1519"/>
        <end position="1553"/>
    </location>
</feature>
<accession>A0A2I0TVU8</accession>
<comment type="cofactor">
    <cofactor evidence="1">
        <name>Mn(2+)</name>
        <dbReference type="ChEBI" id="CHEBI:29035"/>
    </cofactor>
</comment>
<evidence type="ECO:0000256" key="2">
    <source>
        <dbReference type="ARBA" id="ARBA00001946"/>
    </source>
</evidence>
<feature type="compositionally biased region" description="Low complexity" evidence="18">
    <location>
        <begin position="1252"/>
        <end position="1272"/>
    </location>
</feature>
<evidence type="ECO:0000256" key="6">
    <source>
        <dbReference type="ARBA" id="ARBA00022664"/>
    </source>
</evidence>
<dbReference type="InterPro" id="IPR027417">
    <property type="entry name" value="P-loop_NTPase"/>
</dbReference>
<evidence type="ECO:0000256" key="13">
    <source>
        <dbReference type="ARBA" id="ARBA00022884"/>
    </source>
</evidence>
<dbReference type="SUPFAM" id="SSF81301">
    <property type="entry name" value="Nucleotidyltransferase"/>
    <property type="match status" value="1"/>
</dbReference>
<feature type="compositionally biased region" description="Polar residues" evidence="18">
    <location>
        <begin position="1236"/>
        <end position="1251"/>
    </location>
</feature>
<feature type="compositionally biased region" description="Polar residues" evidence="18">
    <location>
        <begin position="1273"/>
        <end position="1283"/>
    </location>
</feature>
<keyword evidence="11" id="KW-0067">ATP-binding</keyword>
<evidence type="ECO:0000256" key="17">
    <source>
        <dbReference type="SAM" id="Coils"/>
    </source>
</evidence>
<feature type="domain" description="Poly(A) polymerase central" evidence="21">
    <location>
        <begin position="851"/>
        <end position="995"/>
    </location>
</feature>